<organism evidence="7 8">
    <name type="scientific">Gossypium darwinii</name>
    <name type="common">Darwin's cotton</name>
    <name type="synonym">Gossypium barbadense var. darwinii</name>
    <dbReference type="NCBI Taxonomy" id="34276"/>
    <lineage>
        <taxon>Eukaryota</taxon>
        <taxon>Viridiplantae</taxon>
        <taxon>Streptophyta</taxon>
        <taxon>Embryophyta</taxon>
        <taxon>Tracheophyta</taxon>
        <taxon>Spermatophyta</taxon>
        <taxon>Magnoliopsida</taxon>
        <taxon>eudicotyledons</taxon>
        <taxon>Gunneridae</taxon>
        <taxon>Pentapetalae</taxon>
        <taxon>rosids</taxon>
        <taxon>malvids</taxon>
        <taxon>Malvales</taxon>
        <taxon>Malvaceae</taxon>
        <taxon>Malvoideae</taxon>
        <taxon>Gossypium</taxon>
    </lineage>
</organism>
<name>A0A5D2AMG2_GOSDA</name>
<dbReference type="PANTHER" id="PTHR46858">
    <property type="entry name" value="OS05G0521000 PROTEIN"/>
    <property type="match status" value="1"/>
</dbReference>
<dbReference type="GO" id="GO:0016567">
    <property type="term" value="P:protein ubiquitination"/>
    <property type="evidence" value="ECO:0007669"/>
    <property type="project" value="TreeGrafter"/>
</dbReference>
<keyword evidence="3" id="KW-0862">Zinc</keyword>
<dbReference type="EMBL" id="CM017711">
    <property type="protein sequence ID" value="TYG45135.1"/>
    <property type="molecule type" value="Genomic_DNA"/>
</dbReference>
<dbReference type="InterPro" id="IPR001841">
    <property type="entry name" value="Znf_RING"/>
</dbReference>
<evidence type="ECO:0000256" key="2">
    <source>
        <dbReference type="ARBA" id="ARBA00022771"/>
    </source>
</evidence>
<evidence type="ECO:0000256" key="1">
    <source>
        <dbReference type="ARBA" id="ARBA00022723"/>
    </source>
</evidence>
<feature type="domain" description="RING-type" evidence="6">
    <location>
        <begin position="276"/>
        <end position="315"/>
    </location>
</feature>
<accession>A0A5D2AMG2</accession>
<reference evidence="7 8" key="1">
    <citation type="submission" date="2019-06" db="EMBL/GenBank/DDBJ databases">
        <title>WGS assembly of Gossypium darwinii.</title>
        <authorList>
            <person name="Chen Z.J."/>
            <person name="Sreedasyam A."/>
            <person name="Ando A."/>
            <person name="Song Q."/>
            <person name="De L."/>
            <person name="Hulse-Kemp A."/>
            <person name="Ding M."/>
            <person name="Ye W."/>
            <person name="Kirkbride R."/>
            <person name="Jenkins J."/>
            <person name="Plott C."/>
            <person name="Lovell J."/>
            <person name="Lin Y.-M."/>
            <person name="Vaughn R."/>
            <person name="Liu B."/>
            <person name="Li W."/>
            <person name="Simpson S."/>
            <person name="Scheffler B."/>
            <person name="Saski C."/>
            <person name="Grover C."/>
            <person name="Hu G."/>
            <person name="Conover J."/>
            <person name="Carlson J."/>
            <person name="Shu S."/>
            <person name="Boston L."/>
            <person name="Williams M."/>
            <person name="Peterson D."/>
            <person name="Mcgee K."/>
            <person name="Jones D."/>
            <person name="Wendel J."/>
            <person name="Stelly D."/>
            <person name="Grimwood J."/>
            <person name="Schmutz J."/>
        </authorList>
    </citation>
    <scope>NUCLEOTIDE SEQUENCE [LARGE SCALE GENOMIC DNA]</scope>
    <source>
        <strain evidence="7">1808015.09</strain>
    </source>
</reference>
<evidence type="ECO:0000313" key="7">
    <source>
        <dbReference type="EMBL" id="TYG45135.1"/>
    </source>
</evidence>
<dbReference type="GO" id="GO:0061630">
    <property type="term" value="F:ubiquitin protein ligase activity"/>
    <property type="evidence" value="ECO:0007669"/>
    <property type="project" value="TreeGrafter"/>
</dbReference>
<dbReference type="PANTHER" id="PTHR46858:SF7">
    <property type="entry name" value="RING-TYPE DOMAIN-CONTAINING PROTEIN"/>
    <property type="match status" value="1"/>
</dbReference>
<keyword evidence="2 4" id="KW-0863">Zinc-finger</keyword>
<keyword evidence="8" id="KW-1185">Reference proteome</keyword>
<evidence type="ECO:0000256" key="4">
    <source>
        <dbReference type="PROSITE-ProRule" id="PRU00175"/>
    </source>
</evidence>
<feature type="compositionally biased region" description="Polar residues" evidence="5">
    <location>
        <begin position="197"/>
        <end position="206"/>
    </location>
</feature>
<dbReference type="Pfam" id="PF13920">
    <property type="entry name" value="zf-C3HC4_3"/>
    <property type="match status" value="1"/>
</dbReference>
<dbReference type="InterPro" id="IPR013083">
    <property type="entry name" value="Znf_RING/FYVE/PHD"/>
</dbReference>
<keyword evidence="1" id="KW-0479">Metal-binding</keyword>
<dbReference type="PROSITE" id="PS50089">
    <property type="entry name" value="ZF_RING_2"/>
    <property type="match status" value="1"/>
</dbReference>
<dbReference type="SUPFAM" id="SSF57850">
    <property type="entry name" value="RING/U-box"/>
    <property type="match status" value="1"/>
</dbReference>
<evidence type="ECO:0000256" key="3">
    <source>
        <dbReference type="ARBA" id="ARBA00022833"/>
    </source>
</evidence>
<feature type="region of interest" description="Disordered" evidence="5">
    <location>
        <begin position="130"/>
        <end position="151"/>
    </location>
</feature>
<evidence type="ECO:0000256" key="5">
    <source>
        <dbReference type="SAM" id="MobiDB-lite"/>
    </source>
</evidence>
<dbReference type="CDD" id="cd23129">
    <property type="entry name" value="RING-HC_XBAT35-like"/>
    <property type="match status" value="1"/>
</dbReference>
<dbReference type="Gene3D" id="3.30.40.10">
    <property type="entry name" value="Zinc/RING finger domain, C3HC4 (zinc finger)"/>
    <property type="match status" value="1"/>
</dbReference>
<dbReference type="AlphaFoldDB" id="A0A5D2AMG2"/>
<evidence type="ECO:0000259" key="6">
    <source>
        <dbReference type="PROSITE" id="PS50089"/>
    </source>
</evidence>
<dbReference type="GO" id="GO:0008270">
    <property type="term" value="F:zinc ion binding"/>
    <property type="evidence" value="ECO:0007669"/>
    <property type="project" value="UniProtKB-KW"/>
</dbReference>
<protein>
    <recommendedName>
        <fullName evidence="6">RING-type domain-containing protein</fullName>
    </recommendedName>
</protein>
<proteinExistence type="predicted"/>
<feature type="region of interest" description="Disordered" evidence="5">
    <location>
        <begin position="185"/>
        <end position="207"/>
    </location>
</feature>
<gene>
    <name evidence="7" type="ORF">ES288_D11G151100v1</name>
</gene>
<sequence length="327" mass="35440">MRPPRFELAIYSTLQDAQPQTVIALWKAKIEEPKFLKSDPALVIFDQTTKTRYKIASGNDGDKQQLQWLYSACKGNLQVVPSPTVLDTQTSSAANAHQTVAESPERNNNWCSGAVDANGWEISTNAESYNGWGPTDGREHSELGNTGWMGGPTRKDYNGWGVLDSGPSVQTLGDHSSWMDARTKKENDWDVPDSRPTGKQSHQVQSLLDPPAHVQTSGLNASMSPSAPPIPDDVLVEEPSQYPSIDFNPVHLPATTTTDHGASTTNDAKGDGSSSCIICWEAPVEGACIPCGHMAGCMTCLNEIKAKNGLCPVCRSKIDKVIRLYTV</sequence>
<evidence type="ECO:0000313" key="8">
    <source>
        <dbReference type="Proteomes" id="UP000323506"/>
    </source>
</evidence>
<dbReference type="Proteomes" id="UP000323506">
    <property type="component" value="Chromosome D11"/>
</dbReference>